<accession>A0ABS2LH15</accession>
<sequence length="158" mass="17398">MAEQLQTTEAFTAFQEACAREKGYTVTTEIDGGISLDLSGAPLEQQKAFDTVMNACYNKAIGQLGEQEVPAASDFYDRVVDTHACLLAEGYTLADPPSRETWIDTFNGADTVNVWSPYAALLEAEPEISKDEWYRLKSICVEDGVVYTTDFAEDVTSE</sequence>
<evidence type="ECO:0000313" key="2">
    <source>
        <dbReference type="Proteomes" id="UP000698059"/>
    </source>
</evidence>
<organism evidence="1 2">
    <name type="scientific">Oerskovia jenensis</name>
    <dbReference type="NCBI Taxonomy" id="162169"/>
    <lineage>
        <taxon>Bacteria</taxon>
        <taxon>Bacillati</taxon>
        <taxon>Actinomycetota</taxon>
        <taxon>Actinomycetes</taxon>
        <taxon>Micrococcales</taxon>
        <taxon>Cellulomonadaceae</taxon>
        <taxon>Oerskovia</taxon>
    </lineage>
</organism>
<dbReference type="RefSeq" id="WP_205307596.1">
    <property type="nucleotide sequence ID" value="NZ_BAAAVF010000011.1"/>
</dbReference>
<dbReference type="EMBL" id="JAFBBO010000001">
    <property type="protein sequence ID" value="MBM7479709.1"/>
    <property type="molecule type" value="Genomic_DNA"/>
</dbReference>
<dbReference type="Proteomes" id="UP000698059">
    <property type="component" value="Unassembled WGS sequence"/>
</dbReference>
<name>A0ABS2LH15_9CELL</name>
<evidence type="ECO:0000313" key="1">
    <source>
        <dbReference type="EMBL" id="MBM7479709.1"/>
    </source>
</evidence>
<protein>
    <submittedName>
        <fullName evidence="1">Uncharacterized protein</fullName>
    </submittedName>
</protein>
<gene>
    <name evidence="1" type="ORF">JOD49_002629</name>
</gene>
<comment type="caution">
    <text evidence="1">The sequence shown here is derived from an EMBL/GenBank/DDBJ whole genome shotgun (WGS) entry which is preliminary data.</text>
</comment>
<reference evidence="1 2" key="1">
    <citation type="submission" date="2021-01" db="EMBL/GenBank/DDBJ databases">
        <title>Sequencing the genomes of 1000 actinobacteria strains.</title>
        <authorList>
            <person name="Klenk H.-P."/>
        </authorList>
    </citation>
    <scope>NUCLEOTIDE SEQUENCE [LARGE SCALE GENOMIC DNA]</scope>
    <source>
        <strain evidence="1 2">DSM 46000</strain>
    </source>
</reference>
<proteinExistence type="predicted"/>
<keyword evidence="2" id="KW-1185">Reference proteome</keyword>